<protein>
    <submittedName>
        <fullName evidence="5">ABC-type metal ion transport system, periplasmic component/surface adhesin</fullName>
    </submittedName>
</protein>
<comment type="subcellular location">
    <subcellularLocation>
        <location evidence="1">Cell envelope</location>
    </subcellularLocation>
</comment>
<gene>
    <name evidence="5" type="ORF">UL81_09865</name>
</gene>
<dbReference type="EMBL" id="CP011311">
    <property type="protein sequence ID" value="AKE39907.1"/>
    <property type="molecule type" value="Genomic_DNA"/>
</dbReference>
<name>A0A0F6QXD2_9CORY</name>
<evidence type="ECO:0000256" key="4">
    <source>
        <dbReference type="ARBA" id="ARBA00022729"/>
    </source>
</evidence>
<evidence type="ECO:0000256" key="3">
    <source>
        <dbReference type="ARBA" id="ARBA00022723"/>
    </source>
</evidence>
<dbReference type="InterPro" id="IPR006127">
    <property type="entry name" value="ZnuA-like"/>
</dbReference>
<proteinExistence type="predicted"/>
<evidence type="ECO:0000313" key="6">
    <source>
        <dbReference type="Proteomes" id="UP000033566"/>
    </source>
</evidence>
<dbReference type="GO" id="GO:0030313">
    <property type="term" value="C:cell envelope"/>
    <property type="evidence" value="ECO:0007669"/>
    <property type="project" value="UniProtKB-SubCell"/>
</dbReference>
<dbReference type="Pfam" id="PF01297">
    <property type="entry name" value="ZnuA"/>
    <property type="match status" value="1"/>
</dbReference>
<reference evidence="5 6" key="1">
    <citation type="journal article" date="2015" name="Genome Announc.">
        <title>Complete Genome Sequence of Corynebacterium camporealensis DSM 44610, Isolated from the Milk of a Manchega Sheep with Subclinical Mastitis.</title>
        <authorList>
            <person name="Ruckert C."/>
            <person name="Albersmeier A."/>
            <person name="Winkler A."/>
            <person name="Tauch A."/>
        </authorList>
    </citation>
    <scope>NUCLEOTIDE SEQUENCE [LARGE SCALE GENOMIC DNA]</scope>
    <source>
        <strain evidence="5 6">DSM 44610</strain>
    </source>
</reference>
<dbReference type="SUPFAM" id="SSF53807">
    <property type="entry name" value="Helical backbone' metal receptor"/>
    <property type="match status" value="1"/>
</dbReference>
<dbReference type="Proteomes" id="UP000033566">
    <property type="component" value="Chromosome"/>
</dbReference>
<keyword evidence="4" id="KW-0732">Signal</keyword>
<keyword evidence="3" id="KW-0479">Metal-binding</keyword>
<evidence type="ECO:0000256" key="2">
    <source>
        <dbReference type="ARBA" id="ARBA00022448"/>
    </source>
</evidence>
<dbReference type="PROSITE" id="PS51257">
    <property type="entry name" value="PROKAR_LIPOPROTEIN"/>
    <property type="match status" value="1"/>
</dbReference>
<dbReference type="OrthoDB" id="5296019at2"/>
<dbReference type="RefSeq" id="WP_035104450.1">
    <property type="nucleotide sequence ID" value="NZ_CP011311.1"/>
</dbReference>
<dbReference type="PATRIC" id="fig|161896.4.peg.1923"/>
<accession>A0A0F6QXD2</accession>
<dbReference type="HOGENOM" id="CLU_016838_0_0_11"/>
<dbReference type="GO" id="GO:0046872">
    <property type="term" value="F:metal ion binding"/>
    <property type="evidence" value="ECO:0007669"/>
    <property type="project" value="UniProtKB-KW"/>
</dbReference>
<dbReference type="PANTHER" id="PTHR42953">
    <property type="entry name" value="HIGH-AFFINITY ZINC UPTAKE SYSTEM PROTEIN ZNUA-RELATED"/>
    <property type="match status" value="1"/>
</dbReference>
<keyword evidence="6" id="KW-1185">Reference proteome</keyword>
<dbReference type="InterPro" id="IPR050492">
    <property type="entry name" value="Bact_metal-bind_prot9"/>
</dbReference>
<dbReference type="STRING" id="161896.UL81_09865"/>
<dbReference type="KEGG" id="ccj:UL81_09865"/>
<organism evidence="5 6">
    <name type="scientific">Corynebacterium camporealensis</name>
    <dbReference type="NCBI Taxonomy" id="161896"/>
    <lineage>
        <taxon>Bacteria</taxon>
        <taxon>Bacillati</taxon>
        <taxon>Actinomycetota</taxon>
        <taxon>Actinomycetes</taxon>
        <taxon>Mycobacteriales</taxon>
        <taxon>Corynebacteriaceae</taxon>
        <taxon>Corynebacterium</taxon>
    </lineage>
</organism>
<dbReference type="AlphaFoldDB" id="A0A0F6QXD2"/>
<evidence type="ECO:0000313" key="5">
    <source>
        <dbReference type="EMBL" id="AKE39907.1"/>
    </source>
</evidence>
<evidence type="ECO:0000256" key="1">
    <source>
        <dbReference type="ARBA" id="ARBA00004196"/>
    </source>
</evidence>
<dbReference type="Gene3D" id="3.40.50.1980">
    <property type="entry name" value="Nitrogenase molybdenum iron protein domain"/>
    <property type="match status" value="1"/>
</dbReference>
<dbReference type="GO" id="GO:0030001">
    <property type="term" value="P:metal ion transport"/>
    <property type="evidence" value="ECO:0007669"/>
    <property type="project" value="InterPro"/>
</dbReference>
<dbReference type="PANTHER" id="PTHR42953:SF1">
    <property type="entry name" value="METAL-BINDING PROTEIN HI_0362-RELATED"/>
    <property type="match status" value="1"/>
</dbReference>
<sequence length="316" mass="34190">MTFDSRRIFRPAAALTVGASLLFTTACTASGEDSDEDTFTIVASTSIWADVAEAVAGEAENVEIEPIVTGNGVDPHHFEPTAADIARANEADLLLVNGGGYDAWIYQAVSDQDNIVSALPLVDHGALDEEADVVSNAEASQPENQDRVTNIEGNEHIWYDVAALEQVGKDVAEAINAADPEANTSEQPLLDKVEGFQERLGDLPELNYAQTEPIADYLFKYAPATDVTPEGYRKTTVSEGEPSAADLARFLQTLDDDAVDLLIYNPQTETDLTARIRDAAEEDGVQIVEIGETPPEDSNFFDYYEQVLSELEAVEA</sequence>
<keyword evidence="2" id="KW-0813">Transport</keyword>